<comment type="caution">
    <text evidence="4">The sequence shown here is derived from an EMBL/GenBank/DDBJ whole genome shotgun (WGS) entry which is preliminary data.</text>
</comment>
<keyword evidence="5" id="KW-1185">Reference proteome</keyword>
<evidence type="ECO:0000256" key="1">
    <source>
        <dbReference type="SAM" id="Coils"/>
    </source>
</evidence>
<dbReference type="Pfam" id="PF14594">
    <property type="entry name" value="Sipho_Gp37"/>
    <property type="match status" value="1"/>
</dbReference>
<evidence type="ECO:0000313" key="5">
    <source>
        <dbReference type="Proteomes" id="UP001057753"/>
    </source>
</evidence>
<accession>A0A9Q4B2C4</accession>
<protein>
    <recommendedName>
        <fullName evidence="3">Gp28/Gp37-like domain-containing protein</fullName>
    </recommendedName>
</protein>
<dbReference type="EMBL" id="JABXYM010000001">
    <property type="protein sequence ID" value="MCR6096845.1"/>
    <property type="molecule type" value="Genomic_DNA"/>
</dbReference>
<sequence length="847" mass="96184">MDIRVYTQDVEWLHETSKFISLRYTQSAYGIGDFELHINQYTEGIEYFKKGHLLVFDKEGKKSAIIRHVERALDESGKISENIVIKGSMLKCVINQRKTVPPEHTSHDRKTGAAEEVMKHYITNHFINPADPARKVPHFEVAPNKGRGEQISWESRNRNVAEELENIGKSTGLGWTVYVDVVRRVWVFDVIEGKDLTEDNPAGNTPVFFGPDWHTVSTQNFVDSDLEYKNVAYVAGQGEGVERLIIEIGEAEGWDRFETFVDARDVGGEDEDGEEITEEEEIEILTKRGKKALEELETQLFLEAQILTPVTRDNPNTGKVIVETPFEYEKDFNLCDIVQVYNANWGVTMRAPMTEFTEIYEGDGFTLEATFGESRPTLISQLRKKFRQLEDPDYQEATAKYTRIEAERVRKEAQAGLSAEEQARIQQAQENLNKAFEEAQRAEQDAKDYAYEQDGYRQEDTQQYADEQDIKVEDRSRDYSEDKAQEAEDNSKHYTDVQKDEVIQITDDKITEQSDRITDVKTTISVMDGEIDLRVKEDEVIQAVNLSTEGLKIDVDKVAISGDVEIVDGDLKVTHLSAATGTFSGEMIAGTINIDDNIRVGNQIQIGDMHSNDDKYVHFNAGTYIYGDGDLLRLHGDIINLGRLNSLTVTDGSVHIDQLTVSGRLYVDNRVDITNDVQVDGQLQLNNYIRINNPTDNGNPLRVDTGDTLQFIIYQSGNVRTFANFTVDGNLNVSGNKNSVVDTDDYGKRLMYALETPDSRFMDVIENYYDSGVYWVDLGVMFTQTISDYTVLPVPQGVSSVKILETEDTRFKISVESDDNVKIAFMIYGKRRGFEHEYMSEFTQEGE</sequence>
<organism evidence="4 5">
    <name type="scientific">Salipaludibacillus agaradhaerens</name>
    <name type="common">Bacillus agaradhaerens</name>
    <dbReference type="NCBI Taxonomy" id="76935"/>
    <lineage>
        <taxon>Bacteria</taxon>
        <taxon>Bacillati</taxon>
        <taxon>Bacillota</taxon>
        <taxon>Bacilli</taxon>
        <taxon>Bacillales</taxon>
        <taxon>Bacillaceae</taxon>
    </lineage>
</organism>
<dbReference type="RefSeq" id="WP_257821333.1">
    <property type="nucleotide sequence ID" value="NZ_JABXYM010000001.1"/>
</dbReference>
<feature type="coiled-coil region" evidence="1">
    <location>
        <begin position="394"/>
        <end position="452"/>
    </location>
</feature>
<dbReference type="InterPro" id="IPR029432">
    <property type="entry name" value="Gp28/Gp37-like_dom"/>
</dbReference>
<evidence type="ECO:0000259" key="3">
    <source>
        <dbReference type="Pfam" id="PF14594"/>
    </source>
</evidence>
<gene>
    <name evidence="4" type="ORF">HXA33_09785</name>
</gene>
<dbReference type="AlphaFoldDB" id="A0A9Q4B2C4"/>
<evidence type="ECO:0000256" key="2">
    <source>
        <dbReference type="SAM" id="MobiDB-lite"/>
    </source>
</evidence>
<feature type="domain" description="Gp28/Gp37-like" evidence="3">
    <location>
        <begin position="3"/>
        <end position="373"/>
    </location>
</feature>
<reference evidence="4" key="1">
    <citation type="submission" date="2020-06" db="EMBL/GenBank/DDBJ databases">
        <title>Insight into the genomes of haloalkaliphilic bacilli from Kenyan soda lakes.</title>
        <authorList>
            <person name="Mwirichia R."/>
            <person name="Villamizar G.C."/>
            <person name="Poehlein A."/>
            <person name="Mugweru J."/>
            <person name="Kipnyargis A."/>
            <person name="Kiplimo D."/>
            <person name="Orwa P."/>
            <person name="Daniel R."/>
        </authorList>
    </citation>
    <scope>NUCLEOTIDE SEQUENCE</scope>
    <source>
        <strain evidence="4">B1096_S55</strain>
    </source>
</reference>
<evidence type="ECO:0000313" key="4">
    <source>
        <dbReference type="EMBL" id="MCR6096845.1"/>
    </source>
</evidence>
<proteinExistence type="predicted"/>
<keyword evidence="1" id="KW-0175">Coiled coil</keyword>
<dbReference type="Proteomes" id="UP001057753">
    <property type="component" value="Unassembled WGS sequence"/>
</dbReference>
<feature type="compositionally biased region" description="Basic and acidic residues" evidence="2">
    <location>
        <begin position="468"/>
        <end position="493"/>
    </location>
</feature>
<name>A0A9Q4B2C4_SALAG</name>
<feature type="region of interest" description="Disordered" evidence="2">
    <location>
        <begin position="455"/>
        <end position="493"/>
    </location>
</feature>